<reference evidence="13 14" key="1">
    <citation type="submission" date="2017-07" db="EMBL/GenBank/DDBJ databases">
        <title>Draft whole genome sequences of clinical Proprionibacteriaceae strains.</title>
        <authorList>
            <person name="Bernier A.-M."/>
            <person name="Bernard K."/>
            <person name="Domingo M.-C."/>
        </authorList>
    </citation>
    <scope>NUCLEOTIDE SEQUENCE [LARGE SCALE GENOMIC DNA]</scope>
    <source>
        <strain evidence="13 14">NML 030167</strain>
    </source>
</reference>
<feature type="transmembrane region" description="Helical" evidence="11">
    <location>
        <begin position="96"/>
        <end position="114"/>
    </location>
</feature>
<feature type="domain" description="Major facilitator superfamily (MFS) profile" evidence="12">
    <location>
        <begin position="23"/>
        <end position="433"/>
    </location>
</feature>
<dbReference type="FunFam" id="1.20.1250.20:FF:000001">
    <property type="entry name" value="Dicarboxylate MFS transporter"/>
    <property type="match status" value="1"/>
</dbReference>
<feature type="transmembrane region" description="Helical" evidence="11">
    <location>
        <begin position="286"/>
        <end position="308"/>
    </location>
</feature>
<dbReference type="PROSITE" id="PS50850">
    <property type="entry name" value="MFS"/>
    <property type="match status" value="1"/>
</dbReference>
<keyword evidence="6" id="KW-0769">Symport</keyword>
<comment type="similarity">
    <text evidence="2">Belongs to the major facilitator superfamily. Metabolite:H+ Symporter (MHS) family (TC 2.A.1.6) family.</text>
</comment>
<accession>A0A255GBF8</accession>
<evidence type="ECO:0000256" key="9">
    <source>
        <dbReference type="ARBA" id="ARBA00037295"/>
    </source>
</evidence>
<evidence type="ECO:0000259" key="12">
    <source>
        <dbReference type="PROSITE" id="PS50850"/>
    </source>
</evidence>
<comment type="caution">
    <text evidence="13">The sequence shown here is derived from an EMBL/GenBank/DDBJ whole genome shotgun (WGS) entry which is preliminary data.</text>
</comment>
<evidence type="ECO:0000313" key="14">
    <source>
        <dbReference type="Proteomes" id="UP000215896"/>
    </source>
</evidence>
<keyword evidence="14" id="KW-1185">Reference proteome</keyword>
<keyword evidence="7 11" id="KW-1133">Transmembrane helix</keyword>
<dbReference type="GO" id="GO:0005886">
    <property type="term" value="C:plasma membrane"/>
    <property type="evidence" value="ECO:0007669"/>
    <property type="project" value="UniProtKB-SubCell"/>
</dbReference>
<keyword evidence="5 11" id="KW-0812">Transmembrane</keyword>
<evidence type="ECO:0000256" key="6">
    <source>
        <dbReference type="ARBA" id="ARBA00022847"/>
    </source>
</evidence>
<proteinExistence type="inferred from homology"/>
<evidence type="ECO:0000256" key="11">
    <source>
        <dbReference type="SAM" id="Phobius"/>
    </source>
</evidence>
<keyword evidence="3" id="KW-0813">Transport</keyword>
<gene>
    <name evidence="13" type="ORF">CGZ94_09590</name>
</gene>
<dbReference type="InterPro" id="IPR005828">
    <property type="entry name" value="MFS_sugar_transport-like"/>
</dbReference>
<comment type="function">
    <text evidence="9">May be a proton symporter involved in the uptake of osmolytes such as proline and glycine betaine.</text>
</comment>
<evidence type="ECO:0000256" key="2">
    <source>
        <dbReference type="ARBA" id="ARBA00008240"/>
    </source>
</evidence>
<comment type="subcellular location">
    <subcellularLocation>
        <location evidence="1">Cell membrane</location>
        <topology evidence="1">Multi-pass membrane protein</topology>
    </subcellularLocation>
</comment>
<feature type="transmembrane region" description="Helical" evidence="11">
    <location>
        <begin position="196"/>
        <end position="217"/>
    </location>
</feature>
<keyword evidence="4" id="KW-1003">Cell membrane</keyword>
<evidence type="ECO:0000256" key="3">
    <source>
        <dbReference type="ARBA" id="ARBA00022448"/>
    </source>
</evidence>
<name>A0A255GBF8_9ACTN</name>
<evidence type="ECO:0000256" key="7">
    <source>
        <dbReference type="ARBA" id="ARBA00022989"/>
    </source>
</evidence>
<dbReference type="OrthoDB" id="9066401at2"/>
<dbReference type="Proteomes" id="UP000215896">
    <property type="component" value="Unassembled WGS sequence"/>
</dbReference>
<sequence length="436" mass="45861">MMADQVQSMESVPTPTARERARVLGASFIGTTIEWYDFFLYGSATALVFAPQFFPSNDPLAGTLAAFGAFAVGFVARPVGGIVMGYFGDRVGRKSMLLLSMIMMGAATMLIGLLPNYAAIGALAPILLVTLRFVQGLGVGGEWGGAALMAVEYSPPKRRALYGAIPQTGVPAGIILANLIFIGISAALAPEAFAAWGWRIPFLVSGVLILVGLYLRFKVSETPSFREAEDEGEISHNPLLDLLRNHTPAVLLGALISLAAPVIGYLSAVFMLSYGTRTLQIPSRTMLWIVVGVAVVQLIATPLCAVIADRMGHKRSFILGAVLVILWAVPMFKLVDTGRPGLILLALGVAMFVQAFMTGPQGAVLAGVFPTKVRYSGASLSYQIAAVFGGGIAPLVATALLGSFGSTFYISLYVAGLAVISLIAVLALRFGSHADS</sequence>
<dbReference type="EMBL" id="NMVO01000013">
    <property type="protein sequence ID" value="OYO13248.1"/>
    <property type="molecule type" value="Genomic_DNA"/>
</dbReference>
<dbReference type="CDD" id="cd17369">
    <property type="entry name" value="MFS_ShiA_like"/>
    <property type="match status" value="1"/>
</dbReference>
<evidence type="ECO:0000256" key="4">
    <source>
        <dbReference type="ARBA" id="ARBA00022475"/>
    </source>
</evidence>
<evidence type="ECO:0000256" key="8">
    <source>
        <dbReference type="ARBA" id="ARBA00023136"/>
    </source>
</evidence>
<feature type="transmembrane region" description="Helical" evidence="11">
    <location>
        <begin position="160"/>
        <end position="184"/>
    </location>
</feature>
<feature type="transmembrane region" description="Helical" evidence="11">
    <location>
        <begin position="249"/>
        <end position="274"/>
    </location>
</feature>
<protein>
    <recommendedName>
        <fullName evidence="10">Putative proline/betaine transporter</fullName>
    </recommendedName>
</protein>
<evidence type="ECO:0000256" key="5">
    <source>
        <dbReference type="ARBA" id="ARBA00022692"/>
    </source>
</evidence>
<dbReference type="SUPFAM" id="SSF103473">
    <property type="entry name" value="MFS general substrate transporter"/>
    <property type="match status" value="1"/>
</dbReference>
<evidence type="ECO:0000256" key="1">
    <source>
        <dbReference type="ARBA" id="ARBA00004651"/>
    </source>
</evidence>
<dbReference type="Pfam" id="PF00083">
    <property type="entry name" value="Sugar_tr"/>
    <property type="match status" value="2"/>
</dbReference>
<dbReference type="Gene3D" id="1.20.1250.20">
    <property type="entry name" value="MFS general substrate transporter like domains"/>
    <property type="match status" value="2"/>
</dbReference>
<dbReference type="AlphaFoldDB" id="A0A255GBF8"/>
<feature type="transmembrane region" description="Helical" evidence="11">
    <location>
        <begin position="341"/>
        <end position="368"/>
    </location>
</feature>
<keyword evidence="8 11" id="KW-0472">Membrane</keyword>
<dbReference type="PANTHER" id="PTHR43045:SF1">
    <property type="entry name" value="SHIKIMATE TRANSPORTER"/>
    <property type="match status" value="1"/>
</dbReference>
<feature type="transmembrane region" description="Helical" evidence="11">
    <location>
        <begin position="317"/>
        <end position="335"/>
    </location>
</feature>
<evidence type="ECO:0000313" key="13">
    <source>
        <dbReference type="EMBL" id="OYO13248.1"/>
    </source>
</evidence>
<feature type="transmembrane region" description="Helical" evidence="11">
    <location>
        <begin position="380"/>
        <end position="402"/>
    </location>
</feature>
<dbReference type="PANTHER" id="PTHR43045">
    <property type="entry name" value="SHIKIMATE TRANSPORTER"/>
    <property type="match status" value="1"/>
</dbReference>
<dbReference type="InterPro" id="IPR036259">
    <property type="entry name" value="MFS_trans_sf"/>
</dbReference>
<evidence type="ECO:0000256" key="10">
    <source>
        <dbReference type="ARBA" id="ARBA00039918"/>
    </source>
</evidence>
<feature type="transmembrane region" description="Helical" evidence="11">
    <location>
        <begin position="35"/>
        <end position="54"/>
    </location>
</feature>
<dbReference type="InterPro" id="IPR020846">
    <property type="entry name" value="MFS_dom"/>
</dbReference>
<organism evidence="13 14">
    <name type="scientific">Enemella evansiae</name>
    <dbReference type="NCBI Taxonomy" id="2016499"/>
    <lineage>
        <taxon>Bacteria</taxon>
        <taxon>Bacillati</taxon>
        <taxon>Actinomycetota</taxon>
        <taxon>Actinomycetes</taxon>
        <taxon>Propionibacteriales</taxon>
        <taxon>Propionibacteriaceae</taxon>
        <taxon>Enemella</taxon>
    </lineage>
</organism>
<feature type="transmembrane region" description="Helical" evidence="11">
    <location>
        <begin position="60"/>
        <end position="84"/>
    </location>
</feature>
<feature type="transmembrane region" description="Helical" evidence="11">
    <location>
        <begin position="408"/>
        <end position="428"/>
    </location>
</feature>
<dbReference type="GO" id="GO:0015293">
    <property type="term" value="F:symporter activity"/>
    <property type="evidence" value="ECO:0007669"/>
    <property type="project" value="UniProtKB-KW"/>
</dbReference>